<comment type="similarity">
    <text evidence="3">Belongs to the archaeal Rpo3/eukaryotic RPB3 RNA polymerase subunit family.</text>
</comment>
<dbReference type="EMBL" id="AEYH02002849">
    <property type="protein sequence ID" value="KFG34038.1"/>
    <property type="molecule type" value="Genomic_DNA"/>
</dbReference>
<protein>
    <submittedName>
        <fullName evidence="6">DNA-directed RNA polymerase II RPB3</fullName>
        <ecNumber evidence="6">2.7.7.6</ecNumber>
    </submittedName>
</protein>
<dbReference type="InterPro" id="IPR011263">
    <property type="entry name" value="DNA-dir_RNA_pol_RpoA/D/Rpb3"/>
</dbReference>
<reference evidence="6 7" key="1">
    <citation type="submission" date="2014-07" db="EMBL/GenBank/DDBJ databases">
        <authorList>
            <person name="Sibley D."/>
            <person name="Venepally P."/>
            <person name="Karamycheva S."/>
            <person name="Hadjithomas M."/>
            <person name="Khan A."/>
            <person name="Brunk B."/>
            <person name="Roos D."/>
            <person name="Caler E."/>
            <person name="Lorenzi H."/>
        </authorList>
    </citation>
    <scope>NUCLEOTIDE SEQUENCE [LARGE SCALE GENOMIC DNA]</scope>
    <source>
        <strain evidence="6 7">FOU</strain>
    </source>
</reference>
<dbReference type="InterPro" id="IPR036603">
    <property type="entry name" value="RBP11-like"/>
</dbReference>
<dbReference type="HAMAP" id="MF_00320">
    <property type="entry name" value="RNApol_arch_Rpo3"/>
    <property type="match status" value="1"/>
</dbReference>
<dbReference type="InterPro" id="IPR036643">
    <property type="entry name" value="RNApol_insert_sf"/>
</dbReference>
<dbReference type="EC" id="2.7.7.6" evidence="6"/>
<dbReference type="SUPFAM" id="SSF55257">
    <property type="entry name" value="RBP11-like subunits of RNA polymerase"/>
    <property type="match status" value="1"/>
</dbReference>
<dbReference type="PANTHER" id="PTHR11800:SF2">
    <property type="entry name" value="DNA-DIRECTED RNA POLYMERASE II SUBUNIT RPB3"/>
    <property type="match status" value="1"/>
</dbReference>
<evidence type="ECO:0000259" key="5">
    <source>
        <dbReference type="SMART" id="SM00662"/>
    </source>
</evidence>
<dbReference type="AlphaFoldDB" id="A0A086JPH0"/>
<feature type="region of interest" description="Disordered" evidence="4">
    <location>
        <begin position="1"/>
        <end position="95"/>
    </location>
</feature>
<sequence length="484" mass="51720">MDSFFSQPVPGHGSTQREFDSQASSSDPSFAHSSLGSGAAAHAAVSGSSDRGRGAQLADPTHLGRATEAQDGRGAAREETAGLSGQSSTGKSDYFSSLLSKSESQKASRFDRDTFAPTSGAQAPAAGSLFPGAAFSGFAGLAAGGSMAYEPSIVVKEVSQNKVKFLLENCDVSIANGLRRVMISEVPSLAIDLVTVYENTSVLHDEYISHRLGLLPIDSTRVAEFVNRDDCDCADHCSRCSVQYALDVVCERDSLLVTHRDIVADNARGASLASAGFLDLGCPMPVPLLREMQEKEMDGIPIVKLRKNQSVNMRMTATKGIGKVHAKWSPVATASYKFEPEIAFEEDLLARAPAEVKRQIAASCPREVFSFIDDTATGGTGVLRVENKMNCIYCDQCKVKAQELGFRRLVRVEPNERKFHFTVESTGVMPAEQIVEMAFDILLNKVTELEGLVSQASARATGASTFASAAEARPSGGSVRLDLD</sequence>
<accession>A0A086JPH0</accession>
<feature type="domain" description="DNA-directed RNA polymerase RpoA/D/Rpb3-type" evidence="5">
    <location>
        <begin position="162"/>
        <end position="452"/>
    </location>
</feature>
<dbReference type="OrthoDB" id="270173at2759"/>
<dbReference type="GO" id="GO:0005665">
    <property type="term" value="C:RNA polymerase II, core complex"/>
    <property type="evidence" value="ECO:0007669"/>
    <property type="project" value="TreeGrafter"/>
</dbReference>
<feature type="compositionally biased region" description="Polar residues" evidence="4">
    <location>
        <begin position="83"/>
        <end position="95"/>
    </location>
</feature>
<keyword evidence="1 6" id="KW-0240">DNA-directed RNA polymerase</keyword>
<dbReference type="CDD" id="cd07031">
    <property type="entry name" value="RNAP_II_RPB3"/>
    <property type="match status" value="1"/>
</dbReference>
<keyword evidence="6" id="KW-0548">Nucleotidyltransferase</keyword>
<dbReference type="GO" id="GO:0003899">
    <property type="term" value="F:DNA-directed RNA polymerase activity"/>
    <property type="evidence" value="ECO:0007669"/>
    <property type="project" value="UniProtKB-EC"/>
</dbReference>
<evidence type="ECO:0000256" key="4">
    <source>
        <dbReference type="SAM" id="MobiDB-lite"/>
    </source>
</evidence>
<dbReference type="Proteomes" id="UP000028838">
    <property type="component" value="Unassembled WGS sequence"/>
</dbReference>
<dbReference type="InterPro" id="IPR022842">
    <property type="entry name" value="RNAP_Rpo3/Rpb3/RPAC1"/>
</dbReference>
<dbReference type="GO" id="GO:0006366">
    <property type="term" value="P:transcription by RNA polymerase II"/>
    <property type="evidence" value="ECO:0007669"/>
    <property type="project" value="TreeGrafter"/>
</dbReference>
<dbReference type="PROSITE" id="PS00446">
    <property type="entry name" value="RNA_POL_D_30KD"/>
    <property type="match status" value="1"/>
</dbReference>
<keyword evidence="2" id="KW-0804">Transcription</keyword>
<organism evidence="6 7">
    <name type="scientific">Toxoplasma gondii FOU</name>
    <dbReference type="NCBI Taxonomy" id="943167"/>
    <lineage>
        <taxon>Eukaryota</taxon>
        <taxon>Sar</taxon>
        <taxon>Alveolata</taxon>
        <taxon>Apicomplexa</taxon>
        <taxon>Conoidasida</taxon>
        <taxon>Coccidia</taxon>
        <taxon>Eucoccidiorida</taxon>
        <taxon>Eimeriorina</taxon>
        <taxon>Sarcocystidae</taxon>
        <taxon>Toxoplasma</taxon>
    </lineage>
</organism>
<dbReference type="InterPro" id="IPR001514">
    <property type="entry name" value="DNA-dir_RNA_pol_30-40kDasu_CS"/>
</dbReference>
<comment type="caution">
    <text evidence="6">The sequence shown here is derived from an EMBL/GenBank/DDBJ whole genome shotgun (WGS) entry which is preliminary data.</text>
</comment>
<gene>
    <name evidence="6" type="ORF">TGFOU_238190</name>
</gene>
<evidence type="ECO:0000256" key="3">
    <source>
        <dbReference type="ARBA" id="ARBA00025804"/>
    </source>
</evidence>
<feature type="compositionally biased region" description="Low complexity" evidence="4">
    <location>
        <begin position="21"/>
        <end position="49"/>
    </location>
</feature>
<proteinExistence type="inferred from homology"/>
<dbReference type="Pfam" id="PF01000">
    <property type="entry name" value="RNA_pol_A_bac"/>
    <property type="match status" value="1"/>
</dbReference>
<dbReference type="InterPro" id="IPR011262">
    <property type="entry name" value="DNA-dir_RNA_pol_insert"/>
</dbReference>
<dbReference type="GO" id="GO:0003677">
    <property type="term" value="F:DNA binding"/>
    <property type="evidence" value="ECO:0007669"/>
    <property type="project" value="InterPro"/>
</dbReference>
<evidence type="ECO:0000256" key="1">
    <source>
        <dbReference type="ARBA" id="ARBA00022478"/>
    </source>
</evidence>
<evidence type="ECO:0000256" key="2">
    <source>
        <dbReference type="ARBA" id="ARBA00023163"/>
    </source>
</evidence>
<keyword evidence="6" id="KW-0808">Transferase</keyword>
<dbReference type="Gene3D" id="2.170.120.12">
    <property type="entry name" value="DNA-directed RNA polymerase, insert domain"/>
    <property type="match status" value="1"/>
</dbReference>
<dbReference type="SMART" id="SM00662">
    <property type="entry name" value="RPOLD"/>
    <property type="match status" value="1"/>
</dbReference>
<dbReference type="SUPFAM" id="SSF56553">
    <property type="entry name" value="Insert subdomain of RNA polymerase alpha subunit"/>
    <property type="match status" value="1"/>
</dbReference>
<dbReference type="GO" id="GO:0046983">
    <property type="term" value="F:protein dimerization activity"/>
    <property type="evidence" value="ECO:0007669"/>
    <property type="project" value="InterPro"/>
</dbReference>
<dbReference type="InterPro" id="IPR050518">
    <property type="entry name" value="Rpo3/RPB3_RNA_Pol_subunit"/>
</dbReference>
<name>A0A086JPH0_TOXGO</name>
<dbReference type="VEuPathDB" id="ToxoDB:TGFOU_238190"/>
<dbReference type="PANTHER" id="PTHR11800">
    <property type="entry name" value="DNA-DIRECTED RNA POLYMERASE"/>
    <property type="match status" value="1"/>
</dbReference>
<feature type="compositionally biased region" description="Basic and acidic residues" evidence="4">
    <location>
        <begin position="68"/>
        <end position="80"/>
    </location>
</feature>
<dbReference type="Pfam" id="PF01193">
    <property type="entry name" value="RNA_pol_L"/>
    <property type="match status" value="1"/>
</dbReference>
<evidence type="ECO:0000313" key="6">
    <source>
        <dbReference type="EMBL" id="KFG34038.1"/>
    </source>
</evidence>
<dbReference type="Gene3D" id="3.30.1360.10">
    <property type="entry name" value="RNA polymerase, RBP11-like subunit"/>
    <property type="match status" value="1"/>
</dbReference>
<evidence type="ECO:0000313" key="7">
    <source>
        <dbReference type="Proteomes" id="UP000028838"/>
    </source>
</evidence>